<reference evidence="2 3" key="1">
    <citation type="submission" date="2016-10" db="EMBL/GenBank/DDBJ databases">
        <authorList>
            <person name="Varghese N."/>
            <person name="Submissions S."/>
        </authorList>
    </citation>
    <scope>NUCLEOTIDE SEQUENCE [LARGE SCALE GENOMIC DNA]</scope>
    <source>
        <strain evidence="2 3">DSM 21822</strain>
    </source>
</reference>
<dbReference type="GO" id="GO:0006355">
    <property type="term" value="P:regulation of DNA-templated transcription"/>
    <property type="evidence" value="ECO:0007669"/>
    <property type="project" value="InterPro"/>
</dbReference>
<dbReference type="CDD" id="cd06170">
    <property type="entry name" value="LuxR_C_like"/>
    <property type="match status" value="1"/>
</dbReference>
<dbReference type="RefSeq" id="WP_149759601.1">
    <property type="nucleotide sequence ID" value="NZ_BSPE01000008.1"/>
</dbReference>
<dbReference type="SUPFAM" id="SSF46894">
    <property type="entry name" value="C-terminal effector domain of the bipartite response regulators"/>
    <property type="match status" value="1"/>
</dbReference>
<name>A0A1I3XKG6_9HYPH</name>
<dbReference type="InterPro" id="IPR011006">
    <property type="entry name" value="CheY-like_superfamily"/>
</dbReference>
<evidence type="ECO:0000313" key="2">
    <source>
        <dbReference type="EMBL" id="SFK20097.1"/>
    </source>
</evidence>
<dbReference type="PROSITE" id="PS50043">
    <property type="entry name" value="HTH_LUXR_2"/>
    <property type="match status" value="1"/>
</dbReference>
<gene>
    <name evidence="2" type="ORF">SAMN04488498_103325</name>
</gene>
<dbReference type="PANTHER" id="PTHR45566:SF1">
    <property type="entry name" value="HTH-TYPE TRANSCRIPTIONAL REGULATOR YHJB-RELATED"/>
    <property type="match status" value="1"/>
</dbReference>
<keyword evidence="3" id="KW-1185">Reference proteome</keyword>
<dbReference type="Pfam" id="PF00196">
    <property type="entry name" value="GerE"/>
    <property type="match status" value="1"/>
</dbReference>
<dbReference type="Proteomes" id="UP000323300">
    <property type="component" value="Unassembled WGS sequence"/>
</dbReference>
<evidence type="ECO:0000259" key="1">
    <source>
        <dbReference type="PROSITE" id="PS50043"/>
    </source>
</evidence>
<accession>A0A1I3XKG6</accession>
<evidence type="ECO:0000313" key="3">
    <source>
        <dbReference type="Proteomes" id="UP000323300"/>
    </source>
</evidence>
<dbReference type="OrthoDB" id="7272316at2"/>
<sequence length="264" mass="28669">MDTTAEVHHSNSVPISYARDDIAAERALSGSTRQSRENRLLIIDGRALDRECLAQSLIFHNLGMEVSAVGSIEEWRQQEGVYGSPKAILFNLGARKVTDSNVASDLARLTSEFPSIPVVILADTDDLAQILKALECGVRGFIPTSIGIDVCVEALGLAIAGGIFVPASSVLAMRHLVESEVPEARPLTGMFTSRQAEVVQALRRGKANKIIAYELNLRESTVKVHIRNIMKKLKATNRTEVAYKINDLFPGEASFPAPGMTARS</sequence>
<dbReference type="AlphaFoldDB" id="A0A1I3XKG6"/>
<dbReference type="GO" id="GO:0003677">
    <property type="term" value="F:DNA binding"/>
    <property type="evidence" value="ECO:0007669"/>
    <property type="project" value="InterPro"/>
</dbReference>
<dbReference type="PROSITE" id="PS00622">
    <property type="entry name" value="HTH_LUXR_1"/>
    <property type="match status" value="1"/>
</dbReference>
<protein>
    <submittedName>
        <fullName evidence="2">Two component transcriptional regulator, LuxR family</fullName>
    </submittedName>
</protein>
<organism evidence="2 3">
    <name type="scientific">Neomesorhizobium albiziae</name>
    <dbReference type="NCBI Taxonomy" id="335020"/>
    <lineage>
        <taxon>Bacteria</taxon>
        <taxon>Pseudomonadati</taxon>
        <taxon>Pseudomonadota</taxon>
        <taxon>Alphaproteobacteria</taxon>
        <taxon>Hyphomicrobiales</taxon>
        <taxon>Phyllobacteriaceae</taxon>
        <taxon>Neomesorhizobium</taxon>
    </lineage>
</organism>
<dbReference type="EMBL" id="FOSL01000003">
    <property type="protein sequence ID" value="SFK20097.1"/>
    <property type="molecule type" value="Genomic_DNA"/>
</dbReference>
<proteinExistence type="predicted"/>
<feature type="domain" description="HTH luxR-type" evidence="1">
    <location>
        <begin position="184"/>
        <end position="249"/>
    </location>
</feature>
<dbReference type="SUPFAM" id="SSF52172">
    <property type="entry name" value="CheY-like"/>
    <property type="match status" value="1"/>
</dbReference>
<dbReference type="Gene3D" id="3.40.50.2300">
    <property type="match status" value="1"/>
</dbReference>
<dbReference type="PRINTS" id="PR00038">
    <property type="entry name" value="HTHLUXR"/>
</dbReference>
<dbReference type="PANTHER" id="PTHR45566">
    <property type="entry name" value="HTH-TYPE TRANSCRIPTIONAL REGULATOR YHJB-RELATED"/>
    <property type="match status" value="1"/>
</dbReference>
<dbReference type="InterPro" id="IPR051015">
    <property type="entry name" value="EvgA-like"/>
</dbReference>
<dbReference type="InterPro" id="IPR016032">
    <property type="entry name" value="Sig_transdc_resp-reg_C-effctor"/>
</dbReference>
<dbReference type="SMART" id="SM00421">
    <property type="entry name" value="HTH_LUXR"/>
    <property type="match status" value="1"/>
</dbReference>
<dbReference type="InterPro" id="IPR000792">
    <property type="entry name" value="Tscrpt_reg_LuxR_C"/>
</dbReference>